<dbReference type="Proteomes" id="UP001056120">
    <property type="component" value="Linkage Group LG01"/>
</dbReference>
<evidence type="ECO:0000313" key="2">
    <source>
        <dbReference type="Proteomes" id="UP001056120"/>
    </source>
</evidence>
<proteinExistence type="predicted"/>
<keyword evidence="2" id="KW-1185">Reference proteome</keyword>
<comment type="caution">
    <text evidence="1">The sequence shown here is derived from an EMBL/GenBank/DDBJ whole genome shotgun (WGS) entry which is preliminary data.</text>
</comment>
<evidence type="ECO:0000313" key="1">
    <source>
        <dbReference type="EMBL" id="KAI3828278.1"/>
    </source>
</evidence>
<reference evidence="2" key="1">
    <citation type="journal article" date="2022" name="Mol. Ecol. Resour.">
        <title>The genomes of chicory, endive, great burdock and yacon provide insights into Asteraceae palaeo-polyploidization history and plant inulin production.</title>
        <authorList>
            <person name="Fan W."/>
            <person name="Wang S."/>
            <person name="Wang H."/>
            <person name="Wang A."/>
            <person name="Jiang F."/>
            <person name="Liu H."/>
            <person name="Zhao H."/>
            <person name="Xu D."/>
            <person name="Zhang Y."/>
        </authorList>
    </citation>
    <scope>NUCLEOTIDE SEQUENCE [LARGE SCALE GENOMIC DNA]</scope>
    <source>
        <strain evidence="2">cv. Yunnan</strain>
    </source>
</reference>
<reference evidence="1 2" key="2">
    <citation type="journal article" date="2022" name="Mol. Ecol. Resour.">
        <title>The genomes of chicory, endive, great burdock and yacon provide insights into Asteraceae paleo-polyploidization history and plant inulin production.</title>
        <authorList>
            <person name="Fan W."/>
            <person name="Wang S."/>
            <person name="Wang H."/>
            <person name="Wang A."/>
            <person name="Jiang F."/>
            <person name="Liu H."/>
            <person name="Zhao H."/>
            <person name="Xu D."/>
            <person name="Zhang Y."/>
        </authorList>
    </citation>
    <scope>NUCLEOTIDE SEQUENCE [LARGE SCALE GENOMIC DNA]</scope>
    <source>
        <strain evidence="2">cv. Yunnan</strain>
        <tissue evidence="1">Leaves</tissue>
    </source>
</reference>
<organism evidence="1 2">
    <name type="scientific">Smallanthus sonchifolius</name>
    <dbReference type="NCBI Taxonomy" id="185202"/>
    <lineage>
        <taxon>Eukaryota</taxon>
        <taxon>Viridiplantae</taxon>
        <taxon>Streptophyta</taxon>
        <taxon>Embryophyta</taxon>
        <taxon>Tracheophyta</taxon>
        <taxon>Spermatophyta</taxon>
        <taxon>Magnoliopsida</taxon>
        <taxon>eudicotyledons</taxon>
        <taxon>Gunneridae</taxon>
        <taxon>Pentapetalae</taxon>
        <taxon>asterids</taxon>
        <taxon>campanulids</taxon>
        <taxon>Asterales</taxon>
        <taxon>Asteraceae</taxon>
        <taxon>Asteroideae</taxon>
        <taxon>Heliantheae alliance</taxon>
        <taxon>Millerieae</taxon>
        <taxon>Smallanthus</taxon>
    </lineage>
</organism>
<name>A0ACB9K7T4_9ASTR</name>
<gene>
    <name evidence="1" type="ORF">L1987_02376</name>
</gene>
<dbReference type="EMBL" id="CM042018">
    <property type="protein sequence ID" value="KAI3828278.1"/>
    <property type="molecule type" value="Genomic_DNA"/>
</dbReference>
<protein>
    <submittedName>
        <fullName evidence="1">Uncharacterized protein</fullName>
    </submittedName>
</protein>
<accession>A0ACB9K7T4</accession>
<sequence>MSLANPGNVPLPPASPQEEDQIPQPPVPLQPVVSDDDDVQEESYQVKESESEPEEESEEEQMGNTEGVNSDTDSGETVPYSVMNGKDTSSEEVRPPTPSPPQSPIPASLCSDWVNFTGLAHRWTTRKTVLPPKKQTLSSPGIEPFPKRHCLSSQREVGESSHQVRP</sequence>